<organism evidence="3 4">
    <name type="scientific">Ilumatobacter coccineus (strain NBRC 103263 / KCTC 29153 / YM16-304)</name>
    <dbReference type="NCBI Taxonomy" id="1313172"/>
    <lineage>
        <taxon>Bacteria</taxon>
        <taxon>Bacillati</taxon>
        <taxon>Actinomycetota</taxon>
        <taxon>Acidimicrobiia</taxon>
        <taxon>Acidimicrobiales</taxon>
        <taxon>Ilumatobacteraceae</taxon>
        <taxon>Ilumatobacter</taxon>
    </lineage>
</organism>
<dbReference type="InterPro" id="IPR036409">
    <property type="entry name" value="Aldolase_II/adducin_N_sf"/>
</dbReference>
<dbReference type="SUPFAM" id="SSF53639">
    <property type="entry name" value="AraD/HMP-PK domain-like"/>
    <property type="match status" value="1"/>
</dbReference>
<accession>A0A6C7EEG8</accession>
<dbReference type="SMART" id="SM01007">
    <property type="entry name" value="Aldolase_II"/>
    <property type="match status" value="1"/>
</dbReference>
<evidence type="ECO:0000313" key="4">
    <source>
        <dbReference type="Proteomes" id="UP000011863"/>
    </source>
</evidence>
<dbReference type="KEGG" id="aym:YM304_40180"/>
<evidence type="ECO:0000256" key="1">
    <source>
        <dbReference type="SAM" id="MobiDB-lite"/>
    </source>
</evidence>
<dbReference type="Gene3D" id="3.40.225.10">
    <property type="entry name" value="Class II aldolase/adducin N-terminal domain"/>
    <property type="match status" value="1"/>
</dbReference>
<reference evidence="3 4" key="1">
    <citation type="journal article" date="2013" name="Int. J. Syst. Evol. Microbiol.">
        <title>Ilumatobacter nonamiense sp. nov. and Ilumatobacter coccineum sp. nov., isolated from seashore sand.</title>
        <authorList>
            <person name="Matsumoto A."/>
            <person name="Kasai H."/>
            <person name="Matsuo Y."/>
            <person name="Shizuri Y."/>
            <person name="Ichikawa N."/>
            <person name="Fujita N."/>
            <person name="Omura S."/>
            <person name="Takahashi Y."/>
        </authorList>
    </citation>
    <scope>NUCLEOTIDE SEQUENCE [LARGE SCALE GENOMIC DNA]</scope>
    <source>
        <strain evidence="4">NBRC 103263 / KCTC 29153 / YM16-304</strain>
    </source>
</reference>
<dbReference type="Pfam" id="PF00596">
    <property type="entry name" value="Aldolase_II"/>
    <property type="match status" value="1"/>
</dbReference>
<keyword evidence="4" id="KW-1185">Reference proteome</keyword>
<proteinExistence type="predicted"/>
<dbReference type="Proteomes" id="UP000011863">
    <property type="component" value="Chromosome"/>
</dbReference>
<protein>
    <recommendedName>
        <fullName evidence="2">Class II aldolase/adducin N-terminal domain-containing protein</fullName>
    </recommendedName>
</protein>
<feature type="region of interest" description="Disordered" evidence="1">
    <location>
        <begin position="1"/>
        <end position="45"/>
    </location>
</feature>
<dbReference type="InterPro" id="IPR001303">
    <property type="entry name" value="Aldolase_II/adducin_N"/>
</dbReference>
<sequence length="599" mass="64038">MNATEERQATPGPLSALIERSNRLGADTRNTNEGGGNTSAKGVAVDPVSGDDVELLWVKGSGSDLATLTAGDIAVLERQRIVAMQRVYRGPDHEDEMVPLFTRCCFGEPGPAPSIDTAMHALVDAPHVDHLHPDGVIAIAASVDGPELTERIYGGRVLWVDWRRPGFELGLQIARLHREHPEAVGVVLGGHGTTAWGATSAECEANSLWMIRTAEEFLEREGCADPLGAVVDSRRPLDPDRRAAVARVIHPMIRACASHDEPMVGHWDDSDVVLDFVSRERAEELAALGTSCPDHYLRLKVAPMFLDVDLDVDPAVDPTVDRSAIAATLDEAHRRYRDEYAAYYRRHATDDSPPMRGADPRIVLVPGVGMFSFAADARTARVCGAYYVNAINSMRGAESVSTYRPIPDSEKFRIEYWSLEEAKLRRKTVPMLSGRVVVVAATEPAFADGLVARLAAAGAHVETAEHDIVATIERCAERFGGVDTVVATSAAVAEAAPFAAALADVALTDAGGRIVVIDDEQQGDATGSPSAPFAGHAVASVELVEVGVSDAIRHLDVVSRTVASIAAGALDPASDLNIRRIDRAVPGTVPTPSTHRGEQ</sequence>
<name>A0A6C7EEG8_ILUCY</name>
<feature type="domain" description="Class II aldolase/adducin N-terminal" evidence="2">
    <location>
        <begin position="16"/>
        <end position="218"/>
    </location>
</feature>
<dbReference type="AlphaFoldDB" id="A0A6C7EEG8"/>
<evidence type="ECO:0000313" key="3">
    <source>
        <dbReference type="EMBL" id="BAN04332.1"/>
    </source>
</evidence>
<gene>
    <name evidence="3" type="ORF">YM304_40180</name>
</gene>
<dbReference type="EMBL" id="AP012057">
    <property type="protein sequence ID" value="BAN04332.1"/>
    <property type="molecule type" value="Genomic_DNA"/>
</dbReference>
<evidence type="ECO:0000259" key="2">
    <source>
        <dbReference type="SMART" id="SM01007"/>
    </source>
</evidence>